<accession>A0A2S8SE80</accession>
<feature type="transmembrane region" description="Helical" evidence="1">
    <location>
        <begin position="48"/>
        <end position="68"/>
    </location>
</feature>
<evidence type="ECO:0000256" key="1">
    <source>
        <dbReference type="SAM" id="Phobius"/>
    </source>
</evidence>
<reference evidence="2 3" key="1">
    <citation type="submission" date="2018-02" db="EMBL/GenBank/DDBJ databases">
        <title>Genomic Encyclopedia of Archaeal and Bacterial Type Strains, Phase II (KMG-II): from individual species to whole genera.</title>
        <authorList>
            <person name="Goeker M."/>
        </authorList>
    </citation>
    <scope>NUCLEOTIDE SEQUENCE [LARGE SCALE GENOMIC DNA]</scope>
    <source>
        <strain evidence="2 3">DSM 18921</strain>
    </source>
</reference>
<dbReference type="Proteomes" id="UP000238338">
    <property type="component" value="Unassembled WGS sequence"/>
</dbReference>
<gene>
    <name evidence="2" type="ORF">LX70_00923</name>
</gene>
<evidence type="ECO:0000313" key="2">
    <source>
        <dbReference type="EMBL" id="PQV59100.1"/>
    </source>
</evidence>
<keyword evidence="1" id="KW-0472">Membrane</keyword>
<dbReference type="EMBL" id="PVEP01000001">
    <property type="protein sequence ID" value="PQV59100.1"/>
    <property type="molecule type" value="Genomic_DNA"/>
</dbReference>
<evidence type="ECO:0000313" key="3">
    <source>
        <dbReference type="Proteomes" id="UP000238338"/>
    </source>
</evidence>
<keyword evidence="1" id="KW-0812">Transmembrane</keyword>
<sequence length="217" mass="24164">MLHPCYAFARKDANPTPGIRPLLRFKRKGRVMAQISLKGFRRPSRGEWIAAGATLAATLVYFLVLGALDRRAARYFEELRSSDPATYLVQLREAKGFSAYLPVYGELNGYGDYRPQPPVFLVGRWTMREEALRLTPGQAPEVCSDPVTFDFGLLLTVESGGVALPVQYRLNGETVEMRARNDAVFPIKLVSYGAQLDHIEFTPPGHTAPVLAYLCGR</sequence>
<dbReference type="AlphaFoldDB" id="A0A2S8SE80"/>
<keyword evidence="3" id="KW-1185">Reference proteome</keyword>
<name>A0A2S8SE80_9RHOB</name>
<keyword evidence="1" id="KW-1133">Transmembrane helix</keyword>
<protein>
    <submittedName>
        <fullName evidence="2">Uncharacterized protein</fullName>
    </submittedName>
</protein>
<proteinExistence type="predicted"/>
<comment type="caution">
    <text evidence="2">The sequence shown here is derived from an EMBL/GenBank/DDBJ whole genome shotgun (WGS) entry which is preliminary data.</text>
</comment>
<organism evidence="2 3">
    <name type="scientific">Albidovulum denitrificans</name>
    <dbReference type="NCBI Taxonomy" id="404881"/>
    <lineage>
        <taxon>Bacteria</taxon>
        <taxon>Pseudomonadati</taxon>
        <taxon>Pseudomonadota</taxon>
        <taxon>Alphaproteobacteria</taxon>
        <taxon>Rhodobacterales</taxon>
        <taxon>Paracoccaceae</taxon>
        <taxon>Albidovulum</taxon>
    </lineage>
</organism>